<organism evidence="1 2">
    <name type="scientific">Diphasiastrum complanatum</name>
    <name type="common">Issler's clubmoss</name>
    <name type="synonym">Lycopodium complanatum</name>
    <dbReference type="NCBI Taxonomy" id="34168"/>
    <lineage>
        <taxon>Eukaryota</taxon>
        <taxon>Viridiplantae</taxon>
        <taxon>Streptophyta</taxon>
        <taxon>Embryophyta</taxon>
        <taxon>Tracheophyta</taxon>
        <taxon>Lycopodiopsida</taxon>
        <taxon>Lycopodiales</taxon>
        <taxon>Lycopodiaceae</taxon>
        <taxon>Lycopodioideae</taxon>
        <taxon>Diphasiastrum</taxon>
    </lineage>
</organism>
<protein>
    <submittedName>
        <fullName evidence="1">Uncharacterized protein</fullName>
    </submittedName>
</protein>
<evidence type="ECO:0000313" key="2">
    <source>
        <dbReference type="Proteomes" id="UP001162992"/>
    </source>
</evidence>
<sequence>MRERSSSFKSPKQQQVHQHETVGSPLQRLKLSSADAADWDREQLGDVLHWIRQVIGLICGLIWGAIPLTGAIWILVFLVLSSGIIYGYYSQVLKIDEEEFGGHGNLLQEGMFASVTLFLVSNVTKIRKMLVSTITSFYASRKYVAMSICTRFVIFVSSHAS</sequence>
<accession>A0ACC2CP78</accession>
<reference evidence="2" key="1">
    <citation type="journal article" date="2024" name="Proc. Natl. Acad. Sci. U.S.A.">
        <title>Extraordinary preservation of gene collinearity over three hundred million years revealed in homosporous lycophytes.</title>
        <authorList>
            <person name="Li C."/>
            <person name="Wickell D."/>
            <person name="Kuo L.Y."/>
            <person name="Chen X."/>
            <person name="Nie B."/>
            <person name="Liao X."/>
            <person name="Peng D."/>
            <person name="Ji J."/>
            <person name="Jenkins J."/>
            <person name="Williams M."/>
            <person name="Shu S."/>
            <person name="Plott C."/>
            <person name="Barry K."/>
            <person name="Rajasekar S."/>
            <person name="Grimwood J."/>
            <person name="Han X."/>
            <person name="Sun S."/>
            <person name="Hou Z."/>
            <person name="He W."/>
            <person name="Dai G."/>
            <person name="Sun C."/>
            <person name="Schmutz J."/>
            <person name="Leebens-Mack J.H."/>
            <person name="Li F.W."/>
            <person name="Wang L."/>
        </authorList>
    </citation>
    <scope>NUCLEOTIDE SEQUENCE [LARGE SCALE GENOMIC DNA]</scope>
    <source>
        <strain evidence="2">cv. PW_Plant_1</strain>
    </source>
</reference>
<proteinExistence type="predicted"/>
<keyword evidence="2" id="KW-1185">Reference proteome</keyword>
<evidence type="ECO:0000313" key="1">
    <source>
        <dbReference type="EMBL" id="KAJ7543777.1"/>
    </source>
</evidence>
<gene>
    <name evidence="1" type="ORF">O6H91_09G052200</name>
</gene>
<dbReference type="EMBL" id="CM055100">
    <property type="protein sequence ID" value="KAJ7543777.1"/>
    <property type="molecule type" value="Genomic_DNA"/>
</dbReference>
<dbReference type="Proteomes" id="UP001162992">
    <property type="component" value="Chromosome 9"/>
</dbReference>
<name>A0ACC2CP78_DIPCM</name>
<comment type="caution">
    <text evidence="1">The sequence shown here is derived from an EMBL/GenBank/DDBJ whole genome shotgun (WGS) entry which is preliminary data.</text>
</comment>